<evidence type="ECO:0000313" key="2">
    <source>
        <dbReference type="EMBL" id="MBC8534133.1"/>
    </source>
</evidence>
<comment type="caution">
    <text evidence="2">The sequence shown here is derived from an EMBL/GenBank/DDBJ whole genome shotgun (WGS) entry which is preliminary data.</text>
</comment>
<dbReference type="Pfam" id="PF18975">
    <property type="entry name" value="DUF5711"/>
    <property type="match status" value="1"/>
</dbReference>
<proteinExistence type="predicted"/>
<reference evidence="2" key="1">
    <citation type="submission" date="2020-08" db="EMBL/GenBank/DDBJ databases">
        <title>Genome public.</title>
        <authorList>
            <person name="Liu C."/>
            <person name="Sun Q."/>
        </authorList>
    </citation>
    <scope>NUCLEOTIDE SEQUENCE</scope>
    <source>
        <strain evidence="2">NSJ-40</strain>
    </source>
</reference>
<evidence type="ECO:0000256" key="1">
    <source>
        <dbReference type="SAM" id="Phobius"/>
    </source>
</evidence>
<dbReference type="SUPFAM" id="SSF50998">
    <property type="entry name" value="Quinoprotein alcohol dehydrogenase-like"/>
    <property type="match status" value="1"/>
</dbReference>
<dbReference type="AlphaFoldDB" id="A0A926D9V9"/>
<keyword evidence="1" id="KW-1133">Transmembrane helix</keyword>
<dbReference type="RefSeq" id="WP_249319791.1">
    <property type="nucleotide sequence ID" value="NZ_JACRSN010000012.1"/>
</dbReference>
<gene>
    <name evidence="2" type="ORF">IAG03_09010</name>
</gene>
<dbReference type="Proteomes" id="UP000651482">
    <property type="component" value="Unassembled WGS sequence"/>
</dbReference>
<sequence>MNPENRPDQEPTREEKIAAFRNRKQKDRVRRIPKIIFRSIGILLAVCLLLTVWVNRKFLFSGEFSETVQLLLAEMSGGDGFPYSIKGDSVMPSNFFVSGKELVLASDRSLNMVTAKGHTVIETQHSYSTPVLRASGSRCLLYHLGGLDYQVESVSGTVQKTTAEQKIIAGDLAANGRYVLVTQADNYASALYAYLPDGTLQYQYLFSNCYVTSVALRPDGAGGIACGMFSKNGALYSAIYVFDFNTEEPLAVLEQADVCYLDVSYGEHGTAVCVGDTMLSVVDTANYQKNDYAYGQETLQAWSVYDGTAALALSAYSGASESHVRIIGADAAEVVSMPVSGEVRDVALYGDTVCVLHDGVLDAYLVGNGAAAASRDVGKDARAVAMRDTRSAYLLGVTEVRYVSF</sequence>
<keyword evidence="1" id="KW-0472">Membrane</keyword>
<accession>A0A926D9V9</accession>
<dbReference type="InterPro" id="IPR011047">
    <property type="entry name" value="Quinoprotein_ADH-like_sf"/>
</dbReference>
<name>A0A926D9V9_9FIRM</name>
<keyword evidence="3" id="KW-1185">Reference proteome</keyword>
<dbReference type="EMBL" id="JACRSN010000012">
    <property type="protein sequence ID" value="MBC8534133.1"/>
    <property type="molecule type" value="Genomic_DNA"/>
</dbReference>
<protein>
    <submittedName>
        <fullName evidence="2">Uncharacterized protein</fullName>
    </submittedName>
</protein>
<dbReference type="InterPro" id="IPR043765">
    <property type="entry name" value="DUF5711"/>
</dbReference>
<feature type="transmembrane region" description="Helical" evidence="1">
    <location>
        <begin position="35"/>
        <end position="54"/>
    </location>
</feature>
<evidence type="ECO:0000313" key="3">
    <source>
        <dbReference type="Proteomes" id="UP000651482"/>
    </source>
</evidence>
<organism evidence="2 3">
    <name type="scientific">Yeguia hominis</name>
    <dbReference type="NCBI Taxonomy" id="2763662"/>
    <lineage>
        <taxon>Bacteria</taxon>
        <taxon>Bacillati</taxon>
        <taxon>Bacillota</taxon>
        <taxon>Clostridia</taxon>
        <taxon>Eubacteriales</taxon>
        <taxon>Yeguiaceae</taxon>
        <taxon>Yeguia</taxon>
    </lineage>
</organism>
<keyword evidence="1" id="KW-0812">Transmembrane</keyword>